<evidence type="ECO:0008006" key="3">
    <source>
        <dbReference type="Google" id="ProtNLM"/>
    </source>
</evidence>
<gene>
    <name evidence="1" type="ORF">BSL82_00555</name>
</gene>
<dbReference type="SUPFAM" id="SSF51126">
    <property type="entry name" value="Pectin lyase-like"/>
    <property type="match status" value="1"/>
</dbReference>
<accession>A0A1L3ZQS6</accession>
<dbReference type="Proteomes" id="UP000182063">
    <property type="component" value="Chromosome"/>
</dbReference>
<organism evidence="1 2">
    <name type="scientific">Tardibacter chloracetimidivorans</name>
    <dbReference type="NCBI Taxonomy" id="1921510"/>
    <lineage>
        <taxon>Bacteria</taxon>
        <taxon>Pseudomonadati</taxon>
        <taxon>Pseudomonadota</taxon>
        <taxon>Alphaproteobacteria</taxon>
        <taxon>Sphingomonadales</taxon>
        <taxon>Sphingomonadaceae</taxon>
        <taxon>Tardibacter</taxon>
    </lineage>
</organism>
<protein>
    <recommendedName>
        <fullName evidence="3">Pectate lyase superfamily protein domain-containing protein</fullName>
    </recommendedName>
</protein>
<dbReference type="KEGG" id="sphj:BSL82_00555"/>
<evidence type="ECO:0000313" key="1">
    <source>
        <dbReference type="EMBL" id="API57979.1"/>
    </source>
</evidence>
<dbReference type="InterPro" id="IPR011050">
    <property type="entry name" value="Pectin_lyase_fold/virulence"/>
</dbReference>
<proteinExistence type="predicted"/>
<dbReference type="STRING" id="1921510.BSL82_00555"/>
<name>A0A1L3ZQS6_9SPHN</name>
<sequence length="594" mass="64030">MWLNPATTYRVRLSDANDNFITKGDIDPITSLVTADEITANVTELKAITNKLQFAHDYSASSGSVMEKLQRIIDVADEPYGAVCDWNGTTGTDDATAIQAAITAAAVDSGMVFISKSAAIGSTITIPSGVTVDCQWNQIGALDDIDMFHINPGGQLKNARISTIAQTTYSSIVCKLAPTGNTQGDRFVPWADGVFIQFYSSGSGKGTGFYYDASEYYIQLMQGHNLSVRYGEYGIRFVGGDETLEYSQGNNVSGYTNMQSTYSIYLSDERTAGNTFDNVILQGNPGSEVYIASSSNRVSGIAWDDVAVTISGDGNDLSGLQGTTLYGIALTDTGRNNRAGTRGERYYNHTSVNASDDWRHEARGEGRIEFRDFLLGGKKHAAWTETLTGSPTVSFSSAVFGATGDQNAWLPYVEFSCPTGSNAVLWDFDGNGIVRTSQYPTVHFTNYTATADQNLEWQIGLYTDANNFILLEQNFASYSDDDIRLITRSGGTSTTTTLVVASSTRINFCSLLISPTSVMARIKQYNSSSSGATGRVADGVLWDGTEITGTSTTNIPTTSNLEPYVRVAHGASGGSTATMRLMDYQLVAGRRARV</sequence>
<reference evidence="2" key="1">
    <citation type="submission" date="2016-11" db="EMBL/GenBank/DDBJ databases">
        <title>Complete Genome Sequence of alachlor-degrading Sphingomonas sp. strain JJ-A5.</title>
        <authorList>
            <person name="Lee H."/>
            <person name="Ka J.-O."/>
        </authorList>
    </citation>
    <scope>NUCLEOTIDE SEQUENCE [LARGE SCALE GENOMIC DNA]</scope>
    <source>
        <strain evidence="2">JJ-A5</strain>
    </source>
</reference>
<keyword evidence="2" id="KW-1185">Reference proteome</keyword>
<evidence type="ECO:0000313" key="2">
    <source>
        <dbReference type="Proteomes" id="UP000182063"/>
    </source>
</evidence>
<dbReference type="AlphaFoldDB" id="A0A1L3ZQS6"/>
<dbReference type="EMBL" id="CP018221">
    <property type="protein sequence ID" value="API57979.1"/>
    <property type="molecule type" value="Genomic_DNA"/>
</dbReference>